<accession>A0A507CAQ8</accession>
<dbReference type="InterPro" id="IPR029063">
    <property type="entry name" value="SAM-dependent_MTases_sf"/>
</dbReference>
<feature type="domain" description="Methyltransferase small" evidence="1">
    <location>
        <begin position="48"/>
        <end position="139"/>
    </location>
</feature>
<evidence type="ECO:0000313" key="3">
    <source>
        <dbReference type="Proteomes" id="UP000319731"/>
    </source>
</evidence>
<dbReference type="Gene3D" id="3.40.50.150">
    <property type="entry name" value="Vaccinia Virus protein VP39"/>
    <property type="match status" value="1"/>
</dbReference>
<gene>
    <name evidence="2" type="ORF">SmJEL517_g01391</name>
</gene>
<comment type="caution">
    <text evidence="2">The sequence shown here is derived from an EMBL/GenBank/DDBJ whole genome shotgun (WGS) entry which is preliminary data.</text>
</comment>
<sequence length="214" mass="23366">MKLKQLEAALQDVAPFENPNNLLEQYPTSPHIGSRIIYTAATSFADISGKCICDLGCGTGRLTIGALLMDASHVISVDVDASALAQTAATLEEFDLDDSSCDLILADVTSPWFKSNDAVRGSLMVDTVIMNPPFGTRTKGIDVKFLEVAFAIAQSAVYSLHKTSTREFLVKKSKSLGWNANVLAQLRFDIPAMYKHHKKESVDIEVDLIRFSPL</sequence>
<dbReference type="AlphaFoldDB" id="A0A507CAQ8"/>
<dbReference type="Proteomes" id="UP000319731">
    <property type="component" value="Unassembled WGS sequence"/>
</dbReference>
<dbReference type="GeneID" id="42002616"/>
<dbReference type="CDD" id="cd02440">
    <property type="entry name" value="AdoMet_MTases"/>
    <property type="match status" value="1"/>
</dbReference>
<dbReference type="STRING" id="1806994.A0A507CAQ8"/>
<dbReference type="PANTHER" id="PTHR23290:SF0">
    <property type="entry name" value="RRNA N6-ADENOSINE-METHYLTRANSFERASE METTL5"/>
    <property type="match status" value="1"/>
</dbReference>
<protein>
    <recommendedName>
        <fullName evidence="1">Methyltransferase small domain-containing protein</fullName>
    </recommendedName>
</protein>
<dbReference type="InterPro" id="IPR051720">
    <property type="entry name" value="rRNA_MeTrfase/Polyamine_Synth"/>
</dbReference>
<dbReference type="EMBL" id="QEAO01000004">
    <property type="protein sequence ID" value="TPX36541.1"/>
    <property type="molecule type" value="Genomic_DNA"/>
</dbReference>
<dbReference type="SUPFAM" id="SSF53335">
    <property type="entry name" value="S-adenosyl-L-methionine-dependent methyltransferases"/>
    <property type="match status" value="1"/>
</dbReference>
<proteinExistence type="predicted"/>
<dbReference type="Pfam" id="PF05175">
    <property type="entry name" value="MTS"/>
    <property type="match status" value="1"/>
</dbReference>
<dbReference type="PANTHER" id="PTHR23290">
    <property type="entry name" value="RRNA N6-ADENOSINE-METHYLTRANSFERASE METTL5"/>
    <property type="match status" value="1"/>
</dbReference>
<dbReference type="OrthoDB" id="7848332at2759"/>
<evidence type="ECO:0000313" key="2">
    <source>
        <dbReference type="EMBL" id="TPX36541.1"/>
    </source>
</evidence>
<dbReference type="GO" id="GO:0008988">
    <property type="term" value="F:rRNA (adenine-N6-)-methyltransferase activity"/>
    <property type="evidence" value="ECO:0007669"/>
    <property type="project" value="TreeGrafter"/>
</dbReference>
<dbReference type="InterPro" id="IPR007848">
    <property type="entry name" value="Small_mtfrase_dom"/>
</dbReference>
<reference evidence="2 3" key="1">
    <citation type="journal article" date="2019" name="Sci. Rep.">
        <title>Comparative genomics of chytrid fungi reveal insights into the obligate biotrophic and pathogenic lifestyle of Synchytrium endobioticum.</title>
        <authorList>
            <person name="van de Vossenberg B.T.L.H."/>
            <person name="Warris S."/>
            <person name="Nguyen H.D.T."/>
            <person name="van Gent-Pelzer M.P.E."/>
            <person name="Joly D.L."/>
            <person name="van de Geest H.C."/>
            <person name="Bonants P.J.M."/>
            <person name="Smith D.S."/>
            <person name="Levesque C.A."/>
            <person name="van der Lee T.A.J."/>
        </authorList>
    </citation>
    <scope>NUCLEOTIDE SEQUENCE [LARGE SCALE GENOMIC DNA]</scope>
    <source>
        <strain evidence="2 3">JEL517</strain>
    </source>
</reference>
<organism evidence="2 3">
    <name type="scientific">Synchytrium microbalum</name>
    <dbReference type="NCBI Taxonomy" id="1806994"/>
    <lineage>
        <taxon>Eukaryota</taxon>
        <taxon>Fungi</taxon>
        <taxon>Fungi incertae sedis</taxon>
        <taxon>Chytridiomycota</taxon>
        <taxon>Chytridiomycota incertae sedis</taxon>
        <taxon>Chytridiomycetes</taxon>
        <taxon>Synchytriales</taxon>
        <taxon>Synchytriaceae</taxon>
        <taxon>Synchytrium</taxon>
    </lineage>
</organism>
<dbReference type="RefSeq" id="XP_031026755.1">
    <property type="nucleotide sequence ID" value="XM_031167319.1"/>
</dbReference>
<evidence type="ECO:0000259" key="1">
    <source>
        <dbReference type="Pfam" id="PF05175"/>
    </source>
</evidence>
<keyword evidence="3" id="KW-1185">Reference proteome</keyword>
<name>A0A507CAQ8_9FUNG</name>